<feature type="compositionally biased region" description="Basic and acidic residues" evidence="1">
    <location>
        <begin position="1"/>
        <end position="10"/>
    </location>
</feature>
<accession>A0A5C1Q2A9</accession>
<reference evidence="2 5" key="2">
    <citation type="submission" date="2024-06" db="EMBL/GenBank/DDBJ databases">
        <title>Genomic Encyclopedia of Type Strains, Phase IV (KMG-IV): sequencing the most valuable type-strain genomes for metagenomic binning, comparative biology and taxonomic classification.</title>
        <authorList>
            <person name="Goeker M."/>
        </authorList>
    </citation>
    <scope>NUCLEOTIDE SEQUENCE [LARGE SCALE GENOMIC DNA]</scope>
    <source>
        <strain evidence="2 5">D-501</strain>
    </source>
</reference>
<dbReference type="Proteomes" id="UP001549111">
    <property type="component" value="Unassembled WGS sequence"/>
</dbReference>
<evidence type="ECO:0000313" key="2">
    <source>
        <dbReference type="EMBL" id="MET3602409.1"/>
    </source>
</evidence>
<evidence type="ECO:0000256" key="1">
    <source>
        <dbReference type="SAM" id="MobiDB-lite"/>
    </source>
</evidence>
<dbReference type="EMBL" id="CP035708">
    <property type="protein sequence ID" value="QEN01200.1"/>
    <property type="molecule type" value="Genomic_DNA"/>
</dbReference>
<reference evidence="3 4" key="1">
    <citation type="submission" date="2019-02" db="EMBL/GenBank/DDBJ databases">
        <title>Complete Genome Sequence and Methylome Analysis of Sphaerotilus natans subsp. sulfidivorans D-507.</title>
        <authorList>
            <person name="Fomenkov A."/>
            <person name="Gridneva E."/>
            <person name="Smolyakov D."/>
            <person name="Dubinina G."/>
            <person name="Vincze T."/>
            <person name="Grabovich M."/>
            <person name="Roberts R.J."/>
        </authorList>
    </citation>
    <scope>NUCLEOTIDE SEQUENCE [LARGE SCALE GENOMIC DNA]</scope>
    <source>
        <strain evidence="3 4">D-507</strain>
    </source>
</reference>
<dbReference type="AlphaFoldDB" id="A0A5C1Q2A9"/>
<proteinExistence type="predicted"/>
<sequence length="298" mass="32890">MPMQPEHEDAAPTAPPVPDRADDAPVSDGPRLMVAEVVPVWKRHVDASRVAVEDGVCRLLETFSQLCDGVTQVSRQADETVAPMSAGAWTQRRDVILGELIDQVDRARQHRERLLSQFSEGLLQLEDIERSLREASLGAGADPDVVDGLQRLDSTRHSLAALSRQVAADLRSDHVQHDAARSQAAQAIDRLLADSLPTNAGAMADTIRSLSTRIEQDLEQVLVGLQFQDRMSQMLHGVAADMQRFIEWMASNEHATHADAMRWLTQLEHSYTMREQQLLHDGNSGEGSPPAPTGIEFF</sequence>
<dbReference type="RefSeq" id="WP_149503903.1">
    <property type="nucleotide sequence ID" value="NZ_CP035708.1"/>
</dbReference>
<protein>
    <submittedName>
        <fullName evidence="2">Methyl-accepting chemotaxis protein</fullName>
    </submittedName>
</protein>
<organism evidence="3 4">
    <name type="scientific">Sphaerotilus sulfidivorans</name>
    <dbReference type="NCBI Taxonomy" id="639200"/>
    <lineage>
        <taxon>Bacteria</taxon>
        <taxon>Pseudomonadati</taxon>
        <taxon>Pseudomonadota</taxon>
        <taxon>Betaproteobacteria</taxon>
        <taxon>Burkholderiales</taxon>
        <taxon>Sphaerotilaceae</taxon>
        <taxon>Sphaerotilus</taxon>
    </lineage>
</organism>
<evidence type="ECO:0000313" key="4">
    <source>
        <dbReference type="Proteomes" id="UP000323522"/>
    </source>
</evidence>
<evidence type="ECO:0000313" key="5">
    <source>
        <dbReference type="Proteomes" id="UP001549111"/>
    </source>
</evidence>
<dbReference type="EMBL" id="JBEPLS010000001">
    <property type="protein sequence ID" value="MET3602409.1"/>
    <property type="molecule type" value="Genomic_DNA"/>
</dbReference>
<evidence type="ECO:0000313" key="3">
    <source>
        <dbReference type="EMBL" id="QEN01200.1"/>
    </source>
</evidence>
<gene>
    <name evidence="2" type="ORF">ABIC99_000185</name>
    <name evidence="3" type="ORF">EWH46_10725</name>
</gene>
<dbReference type="KEGG" id="snn:EWH46_10725"/>
<dbReference type="OrthoDB" id="3288815at2"/>
<dbReference type="Proteomes" id="UP000323522">
    <property type="component" value="Chromosome"/>
</dbReference>
<feature type="region of interest" description="Disordered" evidence="1">
    <location>
        <begin position="1"/>
        <end position="28"/>
    </location>
</feature>
<keyword evidence="5" id="KW-1185">Reference proteome</keyword>
<name>A0A5C1Q2A9_9BURK</name>